<protein>
    <recommendedName>
        <fullName evidence="1">F-box domain-containing protein</fullName>
    </recommendedName>
</protein>
<evidence type="ECO:0000313" key="2">
    <source>
        <dbReference type="EMBL" id="KAG2382457.1"/>
    </source>
</evidence>
<proteinExistence type="predicted"/>
<dbReference type="GeneID" id="68097492"/>
<dbReference type="RefSeq" id="XP_044548136.1">
    <property type="nucleotide sequence ID" value="XM_044694743.1"/>
</dbReference>
<dbReference type="PROSITE" id="PS50181">
    <property type="entry name" value="FBOX"/>
    <property type="match status" value="1"/>
</dbReference>
<accession>A0AA88KIQ0</accession>
<name>A0AA88KIQ0_NAELO</name>
<evidence type="ECO:0000259" key="1">
    <source>
        <dbReference type="PROSITE" id="PS50181"/>
    </source>
</evidence>
<sequence length="547" mass="65301">MISIDSTVPSISTIATIGTTECNLLQLPVEVWMHIFSFLEFENVKKTSLKISAELADHFLNDENELFYRLFCYFELKQDLQECLDTILNRHIYNEDRNPYFRRGQTMTKLSFSSHPKSMSQLRSMLRKKVERINNLFPELYQQMEEQVTQALKKTYFGGIQIEVESIENGNSQMDVVNQKIAAKNFTLKSKRRIPKWKTICTHLFENHHYRNASHYLQILANMLRQCSRRSVTYRSLRREHFYSERTDIIRKTLHALKLLQPRERHELMFKTYTFTPKFQYRRQPYSHNLKSGLFHTFVFNTYSLLTLYVRIERSEFVEACSEFILYFLSECENQNPDILIEQLIPNNCALMFLMRIRNEKFEPTVLTILRNYAKTIRQAPKSLLFRIFTCALKFNVPMAYIRELFEQKIITKELLSMDPPPTRKKLNIFQYAMTSASRWVYYDSQYYYYSDVFNLIISTLDGKPIPKSLLDDHKDEGKNDPKKLRGLVMRPKSKVCCALLETISSFKTYNEHATRFHQHLQRYFKEEDPFYWDECVAFERPKFGNI</sequence>
<evidence type="ECO:0000313" key="3">
    <source>
        <dbReference type="Proteomes" id="UP000816034"/>
    </source>
</evidence>
<comment type="caution">
    <text evidence="2">The sequence shown here is derived from an EMBL/GenBank/DDBJ whole genome shotgun (WGS) entry which is preliminary data.</text>
</comment>
<gene>
    <name evidence="2" type="ORF">C9374_005037</name>
</gene>
<dbReference type="Proteomes" id="UP000816034">
    <property type="component" value="Unassembled WGS sequence"/>
</dbReference>
<dbReference type="InterPro" id="IPR001810">
    <property type="entry name" value="F-box_dom"/>
</dbReference>
<organism evidence="2 3">
    <name type="scientific">Naegleria lovaniensis</name>
    <name type="common">Amoeba</name>
    <dbReference type="NCBI Taxonomy" id="51637"/>
    <lineage>
        <taxon>Eukaryota</taxon>
        <taxon>Discoba</taxon>
        <taxon>Heterolobosea</taxon>
        <taxon>Tetramitia</taxon>
        <taxon>Eutetramitia</taxon>
        <taxon>Vahlkampfiidae</taxon>
        <taxon>Naegleria</taxon>
    </lineage>
</organism>
<reference evidence="2 3" key="1">
    <citation type="journal article" date="2018" name="BMC Genomics">
        <title>The genome of Naegleria lovaniensis, the basis for a comparative approach to unravel pathogenicity factors of the human pathogenic amoeba N. fowleri.</title>
        <authorList>
            <person name="Liechti N."/>
            <person name="Schurch N."/>
            <person name="Bruggmann R."/>
            <person name="Wittwer M."/>
        </authorList>
    </citation>
    <scope>NUCLEOTIDE SEQUENCE [LARGE SCALE GENOMIC DNA]</scope>
    <source>
        <strain evidence="2 3">ATCC 30569</strain>
    </source>
</reference>
<dbReference type="EMBL" id="PYSW02000023">
    <property type="protein sequence ID" value="KAG2382457.1"/>
    <property type="molecule type" value="Genomic_DNA"/>
</dbReference>
<feature type="domain" description="F-box" evidence="1">
    <location>
        <begin position="21"/>
        <end position="70"/>
    </location>
</feature>
<keyword evidence="3" id="KW-1185">Reference proteome</keyword>
<dbReference type="AlphaFoldDB" id="A0AA88KIQ0"/>